<dbReference type="RefSeq" id="XP_040731088.1">
    <property type="nucleotide sequence ID" value="XM_040874745.1"/>
</dbReference>
<dbReference type="GeneID" id="63791800"/>
<comment type="caution">
    <text evidence="2">The sequence shown here is derived from an EMBL/GenBank/DDBJ whole genome shotgun (WGS) entry which is preliminary data.</text>
</comment>
<sequence>MRLFNDYFLLSALCLIVSYTPLVTATTTTTAATTTTASPVGGVWTTIPSPQSGNCGGYDVDTMVNDAKTLAQNAITAIQKMINGGLKNTDKTLVETAFTSWGVNYRQISLLNKIWITSGQDTLQTALSNYQTVLNILDGSTSTRARLMCTDAGWTYATKLGDVGQKPADDPLPGITTNQPGFSWNPYFSVLIPDIEYDSAGQYGSSICTPYNANGQQLARPDGITWWQANLIMMCAGAFNGATLSDRISGQSSLAVGTTLDSQQIPGGVFLHEMMHFIGQNIIDVVITMDNGSKFKAYGFDGSLMMAVNPDYAGKAVSNADNYRNFAMAVTLSDVDWSCVPILLNLDSSLARLFLTKDGGAHVSITSFRIPASIYAADPEIKERIHDVLQALALGDPRHGSHHIPPSEEDVPIARGIGTATSNWDSAWVDCLLPKKENSNTTVDKDWIACIQWERPHLEAEFKARRERHFNLRLQRINGVRGLDNQDSSADASLEEEKDAVAATAGFWRPITETWDAQIEEHHVVFYEINKYRSIAGREGSWSSCIVQ</sequence>
<evidence type="ECO:0000313" key="2">
    <source>
        <dbReference type="EMBL" id="RAO66571.1"/>
    </source>
</evidence>
<feature type="signal peptide" evidence="1">
    <location>
        <begin position="1"/>
        <end position="25"/>
    </location>
</feature>
<dbReference type="Proteomes" id="UP000249363">
    <property type="component" value="Unassembled WGS sequence"/>
</dbReference>
<feature type="chain" id="PRO_5016835899" evidence="1">
    <location>
        <begin position="26"/>
        <end position="548"/>
    </location>
</feature>
<proteinExistence type="predicted"/>
<dbReference type="GO" id="GO:0008237">
    <property type="term" value="F:metallopeptidase activity"/>
    <property type="evidence" value="ECO:0007669"/>
    <property type="project" value="InterPro"/>
</dbReference>
<dbReference type="EMBL" id="MIKG01000003">
    <property type="protein sequence ID" value="RAO66571.1"/>
    <property type="molecule type" value="Genomic_DNA"/>
</dbReference>
<reference evidence="2 3" key="1">
    <citation type="journal article" date="2017" name="Biotechnol. Biofuels">
        <title>Differential beta-glucosidase expression as a function of carbon source availability in Talaromyces amestolkiae: a genomic and proteomic approach.</title>
        <authorList>
            <person name="de Eugenio L.I."/>
            <person name="Mendez-Liter J.A."/>
            <person name="Nieto-Dominguez M."/>
            <person name="Alonso L."/>
            <person name="Gil-Munoz J."/>
            <person name="Barriuso J."/>
            <person name="Prieto A."/>
            <person name="Martinez M.J."/>
        </authorList>
    </citation>
    <scope>NUCLEOTIDE SEQUENCE [LARGE SCALE GENOMIC DNA]</scope>
    <source>
        <strain evidence="2 3">CIB</strain>
    </source>
</reference>
<organism evidence="2 3">
    <name type="scientific">Talaromyces amestolkiae</name>
    <dbReference type="NCBI Taxonomy" id="1196081"/>
    <lineage>
        <taxon>Eukaryota</taxon>
        <taxon>Fungi</taxon>
        <taxon>Dikarya</taxon>
        <taxon>Ascomycota</taxon>
        <taxon>Pezizomycotina</taxon>
        <taxon>Eurotiomycetes</taxon>
        <taxon>Eurotiomycetidae</taxon>
        <taxon>Eurotiales</taxon>
        <taxon>Trichocomaceae</taxon>
        <taxon>Talaromyces</taxon>
        <taxon>Talaromyces sect. Talaromyces</taxon>
    </lineage>
</organism>
<dbReference type="STRING" id="1196081.A0A364KST8"/>
<evidence type="ECO:0000256" key="1">
    <source>
        <dbReference type="SAM" id="SignalP"/>
    </source>
</evidence>
<keyword evidence="1" id="KW-0732">Signal</keyword>
<dbReference type="Gene3D" id="3.40.390.10">
    <property type="entry name" value="Collagenase (Catalytic Domain)"/>
    <property type="match status" value="1"/>
</dbReference>
<dbReference type="InterPro" id="IPR024079">
    <property type="entry name" value="MetalloPept_cat_dom_sf"/>
</dbReference>
<protein>
    <submittedName>
        <fullName evidence="2">Uncharacterized protein</fullName>
    </submittedName>
</protein>
<evidence type="ECO:0000313" key="3">
    <source>
        <dbReference type="Proteomes" id="UP000249363"/>
    </source>
</evidence>
<name>A0A364KST8_TALAM</name>
<dbReference type="OrthoDB" id="4218258at2759"/>
<accession>A0A364KST8</accession>
<dbReference type="AlphaFoldDB" id="A0A364KST8"/>
<keyword evidence="3" id="KW-1185">Reference proteome</keyword>
<gene>
    <name evidence="2" type="ORF">BHQ10_002583</name>
</gene>